<evidence type="ECO:0000313" key="1">
    <source>
        <dbReference type="EMBL" id="ETS33633.1"/>
    </source>
</evidence>
<gene>
    <name evidence="1" type="ORF">PTE_00809</name>
</gene>
<proteinExistence type="predicted"/>
<dbReference type="PATRIC" id="fig|1004151.3.peg.867"/>
<comment type="caution">
    <text evidence="1">The sequence shown here is derived from an EMBL/GenBank/DDBJ whole genome shotgun (WGS) entry which is preliminary data.</text>
</comment>
<name>W3VCW4_9GAMM</name>
<reference evidence="1 2" key="1">
    <citation type="submission" date="2013-11" db="EMBL/GenBank/DDBJ databases">
        <title>Elucidation of the Photorhabdus temperata genome and generation of transposon mutant library to identify motility mutants.</title>
        <authorList>
            <person name="Hurst S.G.IV."/>
            <person name="Micheals B."/>
            <person name="Abebe-Akele F."/>
            <person name="Rowedder H."/>
            <person name="Bullock H."/>
            <person name="Jackobeck R."/>
            <person name="Janicki E."/>
            <person name="Tisa L.S."/>
        </authorList>
    </citation>
    <scope>NUCLEOTIDE SEQUENCE [LARGE SCALE GENOMIC DNA]</scope>
    <source>
        <strain evidence="1 2">NC19</strain>
    </source>
</reference>
<dbReference type="AlphaFoldDB" id="W3VCW4"/>
<sequence>MKKNYTISPQIINTTEISNEPRGVKDSSSFFIYGNSAKKIHS</sequence>
<protein>
    <submittedName>
        <fullName evidence="1">Uncharacterized protein</fullName>
    </submittedName>
</protein>
<evidence type="ECO:0000313" key="2">
    <source>
        <dbReference type="Proteomes" id="UP000018957"/>
    </source>
</evidence>
<organism evidence="1 2">
    <name type="scientific">Photorhabdus khanii NC19</name>
    <dbReference type="NCBI Taxonomy" id="1004151"/>
    <lineage>
        <taxon>Bacteria</taxon>
        <taxon>Pseudomonadati</taxon>
        <taxon>Pseudomonadota</taxon>
        <taxon>Gammaproteobacteria</taxon>
        <taxon>Enterobacterales</taxon>
        <taxon>Morganellaceae</taxon>
        <taxon>Photorhabdus</taxon>
    </lineage>
</organism>
<dbReference type="Proteomes" id="UP000018957">
    <property type="component" value="Unassembled WGS sequence"/>
</dbReference>
<dbReference type="EMBL" id="AYSJ01000002">
    <property type="protein sequence ID" value="ETS33633.1"/>
    <property type="molecule type" value="Genomic_DNA"/>
</dbReference>
<accession>W3VCW4</accession>
<keyword evidence="2" id="KW-1185">Reference proteome</keyword>